<name>A0A3R7MPH2_9TRYP</name>
<evidence type="ECO:0008006" key="5">
    <source>
        <dbReference type="Google" id="ProtNLM"/>
    </source>
</evidence>
<dbReference type="AlphaFoldDB" id="A0A3R7MPH2"/>
<dbReference type="SUPFAM" id="SSF103657">
    <property type="entry name" value="BAR/IMD domain-like"/>
    <property type="match status" value="1"/>
</dbReference>
<gene>
    <name evidence="3" type="ORF">Tco025E_04443</name>
</gene>
<protein>
    <recommendedName>
        <fullName evidence="5">BAR domain-containing protein</fullName>
    </recommendedName>
</protein>
<evidence type="ECO:0000313" key="4">
    <source>
        <dbReference type="Proteomes" id="UP000284403"/>
    </source>
</evidence>
<comment type="caution">
    <text evidence="3">The sequence shown here is derived from an EMBL/GenBank/DDBJ whole genome shotgun (WGS) entry which is preliminary data.</text>
</comment>
<sequence length="376" mass="41337">MQQDLSYPTKCRDMTLLRESLQRFEKAMQRTMLVMKEMRNALEEVSVAFQGLTSLSCCGDGAKATMRRFVAEMRELKDGPTFLQYNKRVHEDVVEPVKQLCARLTDAESRARQRDEALRQYEALRREVARKEEKYARRHKSLAESKTYTKKTDLREAKLKVCAAMTAAFNQSFERLLLQTATVTEATMRRYIYLNAAFLVAVVYAFHRAATSAELRPAQQLPSVPSDTHLAAAMGASAPAEGGMTARASPLAATERAAAALQPTRQAASPACTAHPAFLSAPSTVAAPRYSDASRSGSVLQVPGVDDAHGASGRPPVDLSPSRPRAPASEAPVNGAEDAEAMRPEFYSMDHLRMERGTAGNVSGLPIPLLWRSQDF</sequence>
<keyword evidence="4" id="KW-1185">Reference proteome</keyword>
<reference evidence="3 4" key="1">
    <citation type="journal article" date="2018" name="BMC Genomics">
        <title>Genomic comparison of Trypanosoma conorhini and Trypanosoma rangeli to Trypanosoma cruzi strains of high and low virulence.</title>
        <authorList>
            <person name="Bradwell K.R."/>
            <person name="Koparde V.N."/>
            <person name="Matveyev A.V."/>
            <person name="Serrano M.G."/>
            <person name="Alves J.M."/>
            <person name="Parikh H."/>
            <person name="Huang B."/>
            <person name="Lee V."/>
            <person name="Espinosa-Alvarez O."/>
            <person name="Ortiz P.A."/>
            <person name="Costa-Martins A.G."/>
            <person name="Teixeira M.M."/>
            <person name="Buck G.A."/>
        </authorList>
    </citation>
    <scope>NUCLEOTIDE SEQUENCE [LARGE SCALE GENOMIC DNA]</scope>
    <source>
        <strain evidence="3 4">025E</strain>
    </source>
</reference>
<feature type="compositionally biased region" description="Low complexity" evidence="2">
    <location>
        <begin position="320"/>
        <end position="332"/>
    </location>
</feature>
<dbReference type="RefSeq" id="XP_029228527.1">
    <property type="nucleotide sequence ID" value="XM_029371353.1"/>
</dbReference>
<dbReference type="CDD" id="cd07307">
    <property type="entry name" value="BAR"/>
    <property type="match status" value="1"/>
</dbReference>
<proteinExistence type="predicted"/>
<evidence type="ECO:0000256" key="1">
    <source>
        <dbReference type="SAM" id="Coils"/>
    </source>
</evidence>
<keyword evidence="1" id="KW-0175">Coiled coil</keyword>
<dbReference type="InterPro" id="IPR027267">
    <property type="entry name" value="AH/BAR_dom_sf"/>
</dbReference>
<dbReference type="EMBL" id="MKKU01000229">
    <property type="protein sequence ID" value="RNF18546.1"/>
    <property type="molecule type" value="Genomic_DNA"/>
</dbReference>
<dbReference type="Gene3D" id="1.20.1270.60">
    <property type="entry name" value="Arfaptin homology (AH) domain/BAR domain"/>
    <property type="match status" value="1"/>
</dbReference>
<dbReference type="PANTHER" id="PTHR38148">
    <property type="entry name" value="BAR DOMAIN-CONTAINING PROTEIN"/>
    <property type="match status" value="1"/>
</dbReference>
<organism evidence="3 4">
    <name type="scientific">Trypanosoma conorhini</name>
    <dbReference type="NCBI Taxonomy" id="83891"/>
    <lineage>
        <taxon>Eukaryota</taxon>
        <taxon>Discoba</taxon>
        <taxon>Euglenozoa</taxon>
        <taxon>Kinetoplastea</taxon>
        <taxon>Metakinetoplastina</taxon>
        <taxon>Trypanosomatida</taxon>
        <taxon>Trypanosomatidae</taxon>
        <taxon>Trypanosoma</taxon>
    </lineage>
</organism>
<dbReference type="GeneID" id="40318054"/>
<dbReference type="Proteomes" id="UP000284403">
    <property type="component" value="Unassembled WGS sequence"/>
</dbReference>
<evidence type="ECO:0000313" key="3">
    <source>
        <dbReference type="EMBL" id="RNF18546.1"/>
    </source>
</evidence>
<accession>A0A3R7MPH2</accession>
<feature type="region of interest" description="Disordered" evidence="2">
    <location>
        <begin position="290"/>
        <end position="340"/>
    </location>
</feature>
<dbReference type="OrthoDB" id="252435at2759"/>
<feature type="coiled-coil region" evidence="1">
    <location>
        <begin position="107"/>
        <end position="134"/>
    </location>
</feature>
<feature type="region of interest" description="Disordered" evidence="2">
    <location>
        <begin position="237"/>
        <end position="264"/>
    </location>
</feature>
<evidence type="ECO:0000256" key="2">
    <source>
        <dbReference type="SAM" id="MobiDB-lite"/>
    </source>
</evidence>
<dbReference type="PANTHER" id="PTHR38148:SF3">
    <property type="entry name" value="BAR DOMAIN-CONTAINING PROTEIN"/>
    <property type="match status" value="1"/>
</dbReference>